<dbReference type="EMBL" id="JABEPQ010000002">
    <property type="protein sequence ID" value="NNM46537.1"/>
    <property type="molecule type" value="Genomic_DNA"/>
</dbReference>
<sequence length="205" mass="21576">MGVDVHEAAPGARPDRSVRRRQFVCAIGLLVTVNLALCALGIWTGNGPLGPPRGYGVGTTRPVGSEVTDGNTSLVNHGWLPVHVDSIKPVAAQGAADGLTTTAVELTPTADPRIGLSDGPGYGLVPAAERTDASGQVLPSNRGDKPPGLGVPILVRVKVTKPGSWHYDGYEVVYRAGFVRHRMRVPVQFWICTDVTIDSCPPPSD</sequence>
<feature type="transmembrane region" description="Helical" evidence="1">
    <location>
        <begin position="23"/>
        <end position="43"/>
    </location>
</feature>
<keyword evidence="3" id="KW-1185">Reference proteome</keyword>
<evidence type="ECO:0000313" key="3">
    <source>
        <dbReference type="Proteomes" id="UP000588586"/>
    </source>
</evidence>
<dbReference type="AlphaFoldDB" id="A0A849HPK5"/>
<protein>
    <submittedName>
        <fullName evidence="2">Uncharacterized protein</fullName>
    </submittedName>
</protein>
<organism evidence="2 3">
    <name type="scientific">Knoellia koreensis</name>
    <dbReference type="NCBI Taxonomy" id="2730921"/>
    <lineage>
        <taxon>Bacteria</taxon>
        <taxon>Bacillati</taxon>
        <taxon>Actinomycetota</taxon>
        <taxon>Actinomycetes</taxon>
        <taxon>Micrococcales</taxon>
        <taxon>Intrasporangiaceae</taxon>
        <taxon>Knoellia</taxon>
    </lineage>
</organism>
<dbReference type="Proteomes" id="UP000588586">
    <property type="component" value="Unassembled WGS sequence"/>
</dbReference>
<keyword evidence="1" id="KW-1133">Transmembrane helix</keyword>
<gene>
    <name evidence="2" type="ORF">HJG52_11030</name>
</gene>
<name>A0A849HPK5_9MICO</name>
<dbReference type="RefSeq" id="WP_171243632.1">
    <property type="nucleotide sequence ID" value="NZ_JABEPQ010000002.1"/>
</dbReference>
<keyword evidence="1" id="KW-0472">Membrane</keyword>
<keyword evidence="1" id="KW-0812">Transmembrane</keyword>
<comment type="caution">
    <text evidence="2">The sequence shown here is derived from an EMBL/GenBank/DDBJ whole genome shotgun (WGS) entry which is preliminary data.</text>
</comment>
<proteinExistence type="predicted"/>
<evidence type="ECO:0000256" key="1">
    <source>
        <dbReference type="SAM" id="Phobius"/>
    </source>
</evidence>
<evidence type="ECO:0000313" key="2">
    <source>
        <dbReference type="EMBL" id="NNM46537.1"/>
    </source>
</evidence>
<reference evidence="2 3" key="1">
    <citation type="submission" date="2020-04" db="EMBL/GenBank/DDBJ databases">
        <title>Knoellia sp. isolate from air conditioner.</title>
        <authorList>
            <person name="Chea S."/>
            <person name="Kim D.-U."/>
        </authorList>
    </citation>
    <scope>NUCLEOTIDE SEQUENCE [LARGE SCALE GENOMIC DNA]</scope>
    <source>
        <strain evidence="2 3">DB2414S</strain>
    </source>
</reference>
<accession>A0A849HPK5</accession>